<keyword evidence="9" id="KW-1185">Reference proteome</keyword>
<evidence type="ECO:0000313" key="8">
    <source>
        <dbReference type="EMBL" id="QQZ10347.1"/>
    </source>
</evidence>
<dbReference type="InterPro" id="IPR043148">
    <property type="entry name" value="TagF_C"/>
</dbReference>
<evidence type="ECO:0000256" key="2">
    <source>
        <dbReference type="ARBA" id="ARBA00010488"/>
    </source>
</evidence>
<evidence type="ECO:0000256" key="3">
    <source>
        <dbReference type="ARBA" id="ARBA00022475"/>
    </source>
</evidence>
<sequence length="838" mass="98453">MKEKLKLVNKILKRRLKFIRQPVRDYVLNSNFRQRVKYTKFFKKSKIKNNVILYESYHGKNMTGNPFAIFKGILKEPEFRNFQHVWAMEDEKNILPIYRNYKNVTFVIIHSDEYLKYLTEAKYLINNTSFPYYFQKKHGQVYVNTWHGTPLKTLGMDIKDAGLTDHKNIQRNLLHTDYLISPNRFTYEKLLKSHDIFTLYNGKIADIGYPRVDSMFLANKSKIKKLLAIPSDKKVILYAPTWRGKVNQELDMSSKLDKDLRELKGRLGKEYIILLKTHYFAYRFFENSEMANICIPESMDTNELLSIVDLLITDYSSIFFDFLPTNNPIIFYGDDYEFYEKDRGFYLNINELPGPFCKTLHEVIETIQQVDKVIEQYKSKYVEFFEKYCYHDDGNATNRFIDIVIREKESNLVFRNGNEKKKILFYCGGFYNNGITMSAINLMNSLDYSKYEIVVIESSDTHEGKEENIKKLHPNVSVLYRVGQWNMTIKEWYTHQLIMRRGLYSKRMKRNVPITMYKRELSRLLGNVNFDIVIDFGGYNAFWALLFAFGTDKKKCIYLHNIMMKEYEKIVNGDFKHRKNLKIIFSLYQYYNKIISVSESANSENYKDLHPYIDKAKEKMVYVNNIINYQNVLKKKDQKKLINYDNHDFLVLSGENAESGVLDVKGVDIPKEEHINFINIARLSPEKDQETLIYAFANVQKIESKARLYIVGEGTLEQELKHLVNSLGIEKNVYFTGQIENPYVLLNECDCFILSSEYEGQGLVLLESLILEKPVIGTNVPGIKSVLAGGYGTLVEHDREALQQAMISFISKGIEQKKFDYVAYNQEAMEMFFQEVCE</sequence>
<dbReference type="PANTHER" id="PTHR37316:SF3">
    <property type="entry name" value="TEICHOIC ACID GLYCEROL-PHOSPHATE TRANSFERASE"/>
    <property type="match status" value="1"/>
</dbReference>
<protein>
    <submittedName>
        <fullName evidence="8">CDP-glycerol glycerophosphotransferase family protein</fullName>
    </submittedName>
</protein>
<keyword evidence="6" id="KW-0472">Membrane</keyword>
<proteinExistence type="inferred from homology"/>
<comment type="similarity">
    <text evidence="2">Belongs to the CDP-glycerol glycerophosphotransferase family.</text>
</comment>
<reference evidence="8 9" key="1">
    <citation type="submission" date="2020-11" db="EMBL/GenBank/DDBJ databases">
        <title>Taxonomic evaluation of the Bacillus sporothermodurans group of bacteria based on whole genome sequences.</title>
        <authorList>
            <person name="Fiedler G."/>
            <person name="Herbstmann A.-D."/>
            <person name="Doll E."/>
            <person name="Wenning M."/>
            <person name="Brinks E."/>
            <person name="Kabisch J."/>
            <person name="Breitenwieser F."/>
            <person name="Lappann M."/>
            <person name="Boehnlein C."/>
            <person name="Franz C."/>
        </authorList>
    </citation>
    <scope>NUCLEOTIDE SEQUENCE [LARGE SCALE GENOMIC DNA]</scope>
    <source>
        <strain evidence="8 9">JCM 19841</strain>
    </source>
</reference>
<dbReference type="InterPro" id="IPR007554">
    <property type="entry name" value="Glycerophosphate_synth"/>
</dbReference>
<keyword evidence="3" id="KW-1003">Cell membrane</keyword>
<dbReference type="Proteomes" id="UP000595691">
    <property type="component" value="Chromosome"/>
</dbReference>
<name>A0ABX7E6C8_9BACI</name>
<organism evidence="8 9">
    <name type="scientific">Heyndrickxia vini</name>
    <dbReference type="NCBI Taxonomy" id="1476025"/>
    <lineage>
        <taxon>Bacteria</taxon>
        <taxon>Bacillati</taxon>
        <taxon>Bacillota</taxon>
        <taxon>Bacilli</taxon>
        <taxon>Bacillales</taxon>
        <taxon>Bacillaceae</taxon>
        <taxon>Heyndrickxia</taxon>
    </lineage>
</organism>
<dbReference type="SUPFAM" id="SSF53756">
    <property type="entry name" value="UDP-Glycosyltransferase/glycogen phosphorylase"/>
    <property type="match status" value="2"/>
</dbReference>
<dbReference type="InterPro" id="IPR051612">
    <property type="entry name" value="Teichoic_Acid_Biosynth"/>
</dbReference>
<evidence type="ECO:0000256" key="4">
    <source>
        <dbReference type="ARBA" id="ARBA00022679"/>
    </source>
</evidence>
<evidence type="ECO:0000256" key="1">
    <source>
        <dbReference type="ARBA" id="ARBA00004202"/>
    </source>
</evidence>
<dbReference type="EMBL" id="CP065425">
    <property type="protein sequence ID" value="QQZ10347.1"/>
    <property type="molecule type" value="Genomic_DNA"/>
</dbReference>
<dbReference type="Pfam" id="PF04464">
    <property type="entry name" value="Glyphos_transf"/>
    <property type="match status" value="1"/>
</dbReference>
<dbReference type="CDD" id="cd03811">
    <property type="entry name" value="GT4_GT28_WabH-like"/>
    <property type="match status" value="1"/>
</dbReference>
<evidence type="ECO:0000256" key="5">
    <source>
        <dbReference type="ARBA" id="ARBA00022944"/>
    </source>
</evidence>
<evidence type="ECO:0000259" key="7">
    <source>
        <dbReference type="Pfam" id="PF00534"/>
    </source>
</evidence>
<feature type="domain" description="Glycosyl transferase family 1" evidence="7">
    <location>
        <begin position="672"/>
        <end position="825"/>
    </location>
</feature>
<dbReference type="Gene3D" id="3.40.50.2000">
    <property type="entry name" value="Glycogen Phosphorylase B"/>
    <property type="match status" value="2"/>
</dbReference>
<comment type="subcellular location">
    <subcellularLocation>
        <location evidence="1">Cell membrane</location>
        <topology evidence="1">Peripheral membrane protein</topology>
    </subcellularLocation>
</comment>
<dbReference type="Pfam" id="PF00534">
    <property type="entry name" value="Glycos_transf_1"/>
    <property type="match status" value="1"/>
</dbReference>
<dbReference type="InterPro" id="IPR043149">
    <property type="entry name" value="TagF_N"/>
</dbReference>
<dbReference type="Gene3D" id="3.40.50.11820">
    <property type="match status" value="1"/>
</dbReference>
<dbReference type="Gene3D" id="3.40.50.12580">
    <property type="match status" value="1"/>
</dbReference>
<evidence type="ECO:0000256" key="6">
    <source>
        <dbReference type="ARBA" id="ARBA00023136"/>
    </source>
</evidence>
<dbReference type="PANTHER" id="PTHR37316">
    <property type="entry name" value="TEICHOIC ACID GLYCEROL-PHOSPHATE PRIMASE"/>
    <property type="match status" value="1"/>
</dbReference>
<keyword evidence="4" id="KW-0808">Transferase</keyword>
<dbReference type="InterPro" id="IPR001296">
    <property type="entry name" value="Glyco_trans_1"/>
</dbReference>
<evidence type="ECO:0000313" key="9">
    <source>
        <dbReference type="Proteomes" id="UP000595691"/>
    </source>
</evidence>
<accession>A0ABX7E6C8</accession>
<gene>
    <name evidence="8" type="ORF">I5776_05210</name>
</gene>
<dbReference type="RefSeq" id="WP_202779289.1">
    <property type="nucleotide sequence ID" value="NZ_CP065425.1"/>
</dbReference>
<keyword evidence="5" id="KW-0777">Teichoic acid biosynthesis</keyword>